<dbReference type="PIRSF" id="PIRSF004555">
    <property type="entry name" value="UCP004555"/>
    <property type="match status" value="1"/>
</dbReference>
<evidence type="ECO:0000313" key="3">
    <source>
        <dbReference type="EMBL" id="SUZ51461.1"/>
    </source>
</evidence>
<dbReference type="PANTHER" id="PTHR33449:SF1">
    <property type="entry name" value="NUCLEOID-ASSOCIATED PROTEIN YBAB"/>
    <property type="match status" value="1"/>
</dbReference>
<feature type="region of interest" description="Disordered" evidence="2">
    <location>
        <begin position="19"/>
        <end position="38"/>
    </location>
</feature>
<reference evidence="3" key="1">
    <citation type="submission" date="2018-05" db="EMBL/GenBank/DDBJ databases">
        <authorList>
            <person name="Lanie J.A."/>
            <person name="Ng W.-L."/>
            <person name="Kazmierczak K.M."/>
            <person name="Andrzejewski T.M."/>
            <person name="Davidsen T.M."/>
            <person name="Wayne K.J."/>
            <person name="Tettelin H."/>
            <person name="Glass J.I."/>
            <person name="Rusch D."/>
            <person name="Podicherti R."/>
            <person name="Tsui H.-C.T."/>
            <person name="Winkler M.E."/>
        </authorList>
    </citation>
    <scope>NUCLEOTIDE SEQUENCE</scope>
</reference>
<evidence type="ECO:0008006" key="4">
    <source>
        <dbReference type="Google" id="ProtNLM"/>
    </source>
</evidence>
<dbReference type="HAMAP" id="MF_00274">
    <property type="entry name" value="DNA_YbaB_EbfC"/>
    <property type="match status" value="1"/>
</dbReference>
<keyword evidence="1" id="KW-0238">DNA-binding</keyword>
<evidence type="ECO:0000256" key="2">
    <source>
        <dbReference type="SAM" id="MobiDB-lite"/>
    </source>
</evidence>
<protein>
    <recommendedName>
        <fullName evidence="4">Nucleoid-associated protein</fullName>
    </recommendedName>
</protein>
<dbReference type="Pfam" id="PF02575">
    <property type="entry name" value="YbaB_DNA_bd"/>
    <property type="match status" value="1"/>
</dbReference>
<dbReference type="AlphaFoldDB" id="A0A381NA24"/>
<dbReference type="GO" id="GO:0003677">
    <property type="term" value="F:DNA binding"/>
    <property type="evidence" value="ECO:0007669"/>
    <property type="project" value="UniProtKB-KW"/>
</dbReference>
<organism evidence="3">
    <name type="scientific">marine metagenome</name>
    <dbReference type="NCBI Taxonomy" id="408172"/>
    <lineage>
        <taxon>unclassified sequences</taxon>
        <taxon>metagenomes</taxon>
        <taxon>ecological metagenomes</taxon>
    </lineage>
</organism>
<gene>
    <name evidence="3" type="ORF">METZ01_LOCUS4315</name>
</gene>
<name>A0A381NA24_9ZZZZ</name>
<dbReference type="EMBL" id="UINC01000222">
    <property type="protein sequence ID" value="SUZ51461.1"/>
    <property type="molecule type" value="Genomic_DNA"/>
</dbReference>
<dbReference type="InterPro" id="IPR004401">
    <property type="entry name" value="YbaB/EbfC"/>
</dbReference>
<dbReference type="InterPro" id="IPR036894">
    <property type="entry name" value="YbaB-like_sf"/>
</dbReference>
<dbReference type="PANTHER" id="PTHR33449">
    <property type="entry name" value="NUCLEOID-ASSOCIATED PROTEIN YBAB"/>
    <property type="match status" value="1"/>
</dbReference>
<proteinExistence type="inferred from homology"/>
<dbReference type="SUPFAM" id="SSF82607">
    <property type="entry name" value="YbaB-like"/>
    <property type="match status" value="1"/>
</dbReference>
<sequence>MDNLKQLMQLGQQMQEKMKGLQDSLDQERITSSSGGGMVKVTVDGKGSVKLVKIDPTCVDPSDVEMLEDLVLGALSDAQDKAQSVYQRKMRKATGGFPMNIPGLPKLF</sequence>
<dbReference type="NCBIfam" id="TIGR00103">
    <property type="entry name" value="DNA_YbaB_EbfC"/>
    <property type="match status" value="1"/>
</dbReference>
<evidence type="ECO:0000256" key="1">
    <source>
        <dbReference type="ARBA" id="ARBA00023125"/>
    </source>
</evidence>
<dbReference type="GO" id="GO:0005829">
    <property type="term" value="C:cytosol"/>
    <property type="evidence" value="ECO:0007669"/>
    <property type="project" value="TreeGrafter"/>
</dbReference>
<accession>A0A381NA24</accession>
<dbReference type="Gene3D" id="3.30.1310.10">
    <property type="entry name" value="Nucleoid-associated protein YbaB-like domain"/>
    <property type="match status" value="1"/>
</dbReference>